<organism evidence="2 3">
    <name type="scientific">Enterocloster bolteae (strain ATCC BAA-613 / DSM 15670 / CCUG 46953 / JCM 12243 / WAL 16351)</name>
    <name type="common">Clostridium bolteae</name>
    <dbReference type="NCBI Taxonomy" id="411902"/>
    <lineage>
        <taxon>Bacteria</taxon>
        <taxon>Bacillati</taxon>
        <taxon>Bacillota</taxon>
        <taxon>Clostridia</taxon>
        <taxon>Lachnospirales</taxon>
        <taxon>Lachnospiraceae</taxon>
        <taxon>Enterocloster</taxon>
    </lineage>
</organism>
<gene>
    <name evidence="2" type="ORF">CLOBOL_00906</name>
</gene>
<comment type="caution">
    <text evidence="2">The sequence shown here is derived from an EMBL/GenBank/DDBJ whole genome shotgun (WGS) entry which is preliminary data.</text>
</comment>
<keyword evidence="1" id="KW-0472">Membrane</keyword>
<dbReference type="AlphaFoldDB" id="A8RJG5"/>
<keyword evidence="1" id="KW-0812">Transmembrane</keyword>
<feature type="transmembrane region" description="Helical" evidence="1">
    <location>
        <begin position="30"/>
        <end position="60"/>
    </location>
</feature>
<accession>A8RJG5</accession>
<evidence type="ECO:0000313" key="3">
    <source>
        <dbReference type="Proteomes" id="UP000005396"/>
    </source>
</evidence>
<reference evidence="2 3" key="2">
    <citation type="submission" date="2007-09" db="EMBL/GenBank/DDBJ databases">
        <title>Draft genome sequence of Clostridium bolteae (ATCC BAA-613).</title>
        <authorList>
            <person name="Sudarsanam P."/>
            <person name="Ley R."/>
            <person name="Guruge J."/>
            <person name="Turnbaugh P.J."/>
            <person name="Mahowald M."/>
            <person name="Liep D."/>
            <person name="Gordon J."/>
        </authorList>
    </citation>
    <scope>NUCLEOTIDE SEQUENCE [LARGE SCALE GENOMIC DNA]</scope>
    <source>
        <strain evidence="3">ATCC BAA-613 / DSM 15670 / CCUG 46953 / JCM 12243 / WAL 16351</strain>
    </source>
</reference>
<dbReference type="EMBL" id="ABCC02000011">
    <property type="protein sequence ID" value="EDP18544.1"/>
    <property type="molecule type" value="Genomic_DNA"/>
</dbReference>
<proteinExistence type="predicted"/>
<protein>
    <submittedName>
        <fullName evidence="2">Uncharacterized protein</fullName>
    </submittedName>
</protein>
<dbReference type="PaxDb" id="411902-CLOBOL_00906"/>
<evidence type="ECO:0000313" key="2">
    <source>
        <dbReference type="EMBL" id="EDP18544.1"/>
    </source>
</evidence>
<dbReference type="HOGENOM" id="CLU_2567771_0_0_9"/>
<dbReference type="Proteomes" id="UP000005396">
    <property type="component" value="Unassembled WGS sequence"/>
</dbReference>
<sequence length="81" mass="9333">MQEESVDTMTRPLTSQILMEAEKLSCSFSIISYIILLSITGYLLAGRAGTLFIVLFFIYYNKSCKIRNIYMEICAFKQKTE</sequence>
<name>A8RJG5_ENTBW</name>
<reference evidence="2 3" key="1">
    <citation type="submission" date="2007-08" db="EMBL/GenBank/DDBJ databases">
        <authorList>
            <person name="Fulton L."/>
            <person name="Clifton S."/>
            <person name="Fulton B."/>
            <person name="Xu J."/>
            <person name="Minx P."/>
            <person name="Pepin K.H."/>
            <person name="Johnson M."/>
            <person name="Thiruvilangam P."/>
            <person name="Bhonagiri V."/>
            <person name="Nash W.E."/>
            <person name="Mardis E.R."/>
            <person name="Wilson R.K."/>
        </authorList>
    </citation>
    <scope>NUCLEOTIDE SEQUENCE [LARGE SCALE GENOMIC DNA]</scope>
    <source>
        <strain evidence="3">ATCC BAA-613 / DSM 15670 / CCUG 46953 / JCM 12243 / WAL 16351</strain>
    </source>
</reference>
<keyword evidence="1" id="KW-1133">Transmembrane helix</keyword>
<evidence type="ECO:0000256" key="1">
    <source>
        <dbReference type="SAM" id="Phobius"/>
    </source>
</evidence>